<dbReference type="InterPro" id="IPR011055">
    <property type="entry name" value="Dup_hybrid_motif"/>
</dbReference>
<dbReference type="CDD" id="cd12797">
    <property type="entry name" value="M23_peptidase"/>
    <property type="match status" value="1"/>
</dbReference>
<dbReference type="InterPro" id="IPR016047">
    <property type="entry name" value="M23ase_b-sheet_dom"/>
</dbReference>
<name>A0A6J4PP85_9ACTN</name>
<feature type="compositionally biased region" description="Polar residues" evidence="1">
    <location>
        <begin position="27"/>
        <end position="48"/>
    </location>
</feature>
<evidence type="ECO:0000256" key="1">
    <source>
        <dbReference type="SAM" id="MobiDB-lite"/>
    </source>
</evidence>
<gene>
    <name evidence="4" type="ORF">AVDCRST_MAG78-943</name>
</gene>
<feature type="region of interest" description="Disordered" evidence="1">
    <location>
        <begin position="24"/>
        <end position="81"/>
    </location>
</feature>
<dbReference type="SUPFAM" id="SSF51261">
    <property type="entry name" value="Duplicated hybrid motif"/>
    <property type="match status" value="1"/>
</dbReference>
<dbReference type="Pfam" id="PF01551">
    <property type="entry name" value="Peptidase_M23"/>
    <property type="match status" value="1"/>
</dbReference>
<accession>A0A6J4PP85</accession>
<evidence type="ECO:0000259" key="3">
    <source>
        <dbReference type="Pfam" id="PF01551"/>
    </source>
</evidence>
<proteinExistence type="predicted"/>
<feature type="signal peptide" evidence="2">
    <location>
        <begin position="1"/>
        <end position="23"/>
    </location>
</feature>
<protein>
    <recommendedName>
        <fullName evidence="3">M23ase beta-sheet core domain-containing protein</fullName>
    </recommendedName>
</protein>
<dbReference type="Gene3D" id="2.70.70.10">
    <property type="entry name" value="Glucose Permease (Domain IIA)"/>
    <property type="match status" value="1"/>
</dbReference>
<keyword evidence="2" id="KW-0732">Signal</keyword>
<evidence type="ECO:0000256" key="2">
    <source>
        <dbReference type="SAM" id="SignalP"/>
    </source>
</evidence>
<dbReference type="InterPro" id="IPR050570">
    <property type="entry name" value="Cell_wall_metabolism_enzyme"/>
</dbReference>
<dbReference type="PANTHER" id="PTHR21666">
    <property type="entry name" value="PEPTIDASE-RELATED"/>
    <property type="match status" value="1"/>
</dbReference>
<organism evidence="4">
    <name type="scientific">uncultured Rubrobacteraceae bacterium</name>
    <dbReference type="NCBI Taxonomy" id="349277"/>
    <lineage>
        <taxon>Bacteria</taxon>
        <taxon>Bacillati</taxon>
        <taxon>Actinomycetota</taxon>
        <taxon>Rubrobacteria</taxon>
        <taxon>Rubrobacterales</taxon>
        <taxon>Rubrobacteraceae</taxon>
        <taxon>environmental samples</taxon>
    </lineage>
</organism>
<dbReference type="GO" id="GO:0004222">
    <property type="term" value="F:metalloendopeptidase activity"/>
    <property type="evidence" value="ECO:0007669"/>
    <property type="project" value="TreeGrafter"/>
</dbReference>
<sequence>MYGAKKFVLMPVVALILALTSCGGEEQGQSGTTAGANESTQSSSAQTDQEGRHSELTPTNTEAGGPQDFTPLVAEVPDAPIPFTGSDGQIHLAYELETTNFTTGETTIEQLEVLNTDTGNVIDTLDADEVAERLQPAGLRDTADTFDPSMTALIFLHMTFENANEVPDRLLHRLSVKAEAAPPDQQQITEETAPTDVDRRDVVVVGPPLRGSNYLAADSCCESTLHRRAALPINGQIRLAQRYAVDYEQLDADDRIYSGEKKVENYTIYGQEAIAAADGTVVKVVDGLPQQTPGEFPQGISPAEADGNSVILDIGGGNYALYAHFQPGSIRVKEGDRVRMGDVLALVGSSGNSLAPHLHFHVMDGPLSLASNGLPYVVDSYTVTGQSAGTEAFDEAEQEGTSLEITPADPPERVTTAFPLDQTVVSFD</sequence>
<reference evidence="4" key="1">
    <citation type="submission" date="2020-02" db="EMBL/GenBank/DDBJ databases">
        <authorList>
            <person name="Meier V. D."/>
        </authorList>
    </citation>
    <scope>NUCLEOTIDE SEQUENCE</scope>
    <source>
        <strain evidence="4">AVDCRST_MAG78</strain>
    </source>
</reference>
<dbReference type="EMBL" id="CADCVB010000074">
    <property type="protein sequence ID" value="CAA9419778.1"/>
    <property type="molecule type" value="Genomic_DNA"/>
</dbReference>
<feature type="domain" description="M23ase beta-sheet core" evidence="3">
    <location>
        <begin position="269"/>
        <end position="364"/>
    </location>
</feature>
<feature type="chain" id="PRO_5039467372" description="M23ase beta-sheet core domain-containing protein" evidence="2">
    <location>
        <begin position="24"/>
        <end position="428"/>
    </location>
</feature>
<evidence type="ECO:0000313" key="4">
    <source>
        <dbReference type="EMBL" id="CAA9419778.1"/>
    </source>
</evidence>
<dbReference type="AlphaFoldDB" id="A0A6J4PP85"/>
<dbReference type="PROSITE" id="PS51257">
    <property type="entry name" value="PROKAR_LIPOPROTEIN"/>
    <property type="match status" value="1"/>
</dbReference>
<dbReference type="PANTHER" id="PTHR21666:SF270">
    <property type="entry name" value="MUREIN HYDROLASE ACTIVATOR ENVC"/>
    <property type="match status" value="1"/>
</dbReference>